<accession>A0ABX1RHM6</accession>
<protein>
    <recommendedName>
        <fullName evidence="4">DNA polymerase III subunit gamma/tau</fullName>
    </recommendedName>
</protein>
<dbReference type="EMBL" id="JAAXKY010000081">
    <property type="protein sequence ID" value="NMH79890.1"/>
    <property type="molecule type" value="Genomic_DNA"/>
</dbReference>
<gene>
    <name evidence="2" type="ORF">HF577_22710</name>
</gene>
<keyword evidence="3" id="KW-1185">Reference proteome</keyword>
<feature type="non-terminal residue" evidence="2">
    <location>
        <position position="1"/>
    </location>
</feature>
<proteinExistence type="predicted"/>
<organism evidence="2 3">
    <name type="scientific">Pseudonocardia xinjiangensis</name>
    <dbReference type="NCBI Taxonomy" id="75289"/>
    <lineage>
        <taxon>Bacteria</taxon>
        <taxon>Bacillati</taxon>
        <taxon>Actinomycetota</taxon>
        <taxon>Actinomycetes</taxon>
        <taxon>Pseudonocardiales</taxon>
        <taxon>Pseudonocardiaceae</taxon>
        <taxon>Pseudonocardia</taxon>
    </lineage>
</organism>
<name>A0ABX1RHM6_9PSEU</name>
<evidence type="ECO:0000313" key="2">
    <source>
        <dbReference type="EMBL" id="NMH79890.1"/>
    </source>
</evidence>
<dbReference type="RefSeq" id="WP_169397952.1">
    <property type="nucleotide sequence ID" value="NZ_JAAXKY010000081.1"/>
</dbReference>
<evidence type="ECO:0008006" key="4">
    <source>
        <dbReference type="Google" id="ProtNLM"/>
    </source>
</evidence>
<evidence type="ECO:0000313" key="3">
    <source>
        <dbReference type="Proteomes" id="UP001296706"/>
    </source>
</evidence>
<reference evidence="2 3" key="1">
    <citation type="submission" date="2020-04" db="EMBL/GenBank/DDBJ databases">
        <authorList>
            <person name="Klaysubun C."/>
            <person name="Duangmal K."/>
            <person name="Lipun K."/>
        </authorList>
    </citation>
    <scope>NUCLEOTIDE SEQUENCE [LARGE SCALE GENOMIC DNA]</scope>
    <source>
        <strain evidence="2 3">JCM 11839</strain>
    </source>
</reference>
<comment type="caution">
    <text evidence="2">The sequence shown here is derived from an EMBL/GenBank/DDBJ whole genome shotgun (WGS) entry which is preliminary data.</text>
</comment>
<feature type="region of interest" description="Disordered" evidence="1">
    <location>
        <begin position="1"/>
        <end position="21"/>
    </location>
</feature>
<sequence>DDGEPLPPEPPEEEPPPDDEESMIAEAATAPVDLPVEQRRDPEEAAIELLSAQLGARAIDRR</sequence>
<evidence type="ECO:0000256" key="1">
    <source>
        <dbReference type="SAM" id="MobiDB-lite"/>
    </source>
</evidence>
<dbReference type="Proteomes" id="UP001296706">
    <property type="component" value="Unassembled WGS sequence"/>
</dbReference>